<dbReference type="AlphaFoldDB" id="A0AA37F4E2"/>
<keyword evidence="1" id="KW-0378">Hydrolase</keyword>
<evidence type="ECO:0000256" key="2">
    <source>
        <dbReference type="SAM" id="MobiDB-lite"/>
    </source>
</evidence>
<dbReference type="EMBL" id="BMQD01000007">
    <property type="protein sequence ID" value="GGK65691.1"/>
    <property type="molecule type" value="Genomic_DNA"/>
</dbReference>
<proteinExistence type="predicted"/>
<evidence type="ECO:0000313" key="5">
    <source>
        <dbReference type="EMBL" id="GGK65691.1"/>
    </source>
</evidence>
<dbReference type="Pfam" id="PF07521">
    <property type="entry name" value="RMMBL"/>
    <property type="match status" value="1"/>
</dbReference>
<dbReference type="InterPro" id="IPR011108">
    <property type="entry name" value="RMMBL"/>
</dbReference>
<dbReference type="RefSeq" id="WP_191894998.1">
    <property type="nucleotide sequence ID" value="NZ_BMQD01000007.1"/>
</dbReference>
<dbReference type="SMART" id="SM00849">
    <property type="entry name" value="Lactamase_B"/>
    <property type="match status" value="1"/>
</dbReference>
<gene>
    <name evidence="5" type="ORF">GCM10010126_26310</name>
</gene>
<evidence type="ECO:0000259" key="3">
    <source>
        <dbReference type="SMART" id="SM00849"/>
    </source>
</evidence>
<evidence type="ECO:0000259" key="4">
    <source>
        <dbReference type="SMART" id="SM01027"/>
    </source>
</evidence>
<comment type="caution">
    <text evidence="5">The sequence shown here is derived from an EMBL/GenBank/DDBJ whole genome shotgun (WGS) entry which is preliminary data.</text>
</comment>
<dbReference type="Pfam" id="PF10996">
    <property type="entry name" value="Beta-Casp"/>
    <property type="match status" value="1"/>
</dbReference>
<dbReference type="Pfam" id="PF00753">
    <property type="entry name" value="Lactamase_B"/>
    <property type="match status" value="1"/>
</dbReference>
<dbReference type="Gene3D" id="3.60.15.10">
    <property type="entry name" value="Ribonuclease Z/Hydroxyacylglutathione hydrolase-like"/>
    <property type="match status" value="1"/>
</dbReference>
<dbReference type="GO" id="GO:0004521">
    <property type="term" value="F:RNA endonuclease activity"/>
    <property type="evidence" value="ECO:0007669"/>
    <property type="project" value="TreeGrafter"/>
</dbReference>
<dbReference type="PANTHER" id="PTHR11203:SF37">
    <property type="entry name" value="INTEGRATOR COMPLEX SUBUNIT 11"/>
    <property type="match status" value="1"/>
</dbReference>
<dbReference type="InterPro" id="IPR001279">
    <property type="entry name" value="Metallo-B-lactamas"/>
</dbReference>
<name>A0AA37F4E2_9ACTN</name>
<feature type="compositionally biased region" description="Basic and acidic residues" evidence="2">
    <location>
        <begin position="108"/>
        <end position="129"/>
    </location>
</feature>
<dbReference type="InterPro" id="IPR036866">
    <property type="entry name" value="RibonucZ/Hydroxyglut_hydro"/>
</dbReference>
<feature type="domain" description="Metallo-beta-lactamase" evidence="3">
    <location>
        <begin position="258"/>
        <end position="476"/>
    </location>
</feature>
<dbReference type="SMART" id="SM01027">
    <property type="entry name" value="Beta-Casp"/>
    <property type="match status" value="1"/>
</dbReference>
<protein>
    <recommendedName>
        <fullName evidence="7">MBL fold metallo-hydrolase</fullName>
    </recommendedName>
</protein>
<feature type="domain" description="Beta-Casp" evidence="4">
    <location>
        <begin position="489"/>
        <end position="595"/>
    </location>
</feature>
<accession>A0AA37F4E2</accession>
<evidence type="ECO:0000256" key="1">
    <source>
        <dbReference type="ARBA" id="ARBA00022801"/>
    </source>
</evidence>
<feature type="region of interest" description="Disordered" evidence="2">
    <location>
        <begin position="103"/>
        <end position="144"/>
    </location>
</feature>
<dbReference type="GO" id="GO:0016787">
    <property type="term" value="F:hydrolase activity"/>
    <property type="evidence" value="ECO:0007669"/>
    <property type="project" value="UniProtKB-KW"/>
</dbReference>
<reference evidence="5" key="2">
    <citation type="submission" date="2022-09" db="EMBL/GenBank/DDBJ databases">
        <authorList>
            <person name="Sun Q."/>
            <person name="Ohkuma M."/>
        </authorList>
    </citation>
    <scope>NUCLEOTIDE SEQUENCE</scope>
    <source>
        <strain evidence="5">JCM 3093</strain>
    </source>
</reference>
<sequence>MTDLLLPVLHAAAEVLLSRPGLAGQGHDAERFTAEHRQVVIDALVRVPALRDRLRRDFQIRRDQPDLKALATLVLSPDDDVVRAGLRLAEQVSRKETACRTLRKRHQEKTDQLRSKLETARGRLEHTDRALQSTKGALADEEKRTEELDTQVAALQRRLHDPRILASSLLGVLQRIPDPADGGPETRDPRNPRTGPQEGCVPPLVPAAQAAGIAPEALVAALQAVITPPQPVSAPPRVAVTGERHLRVHPVGGADEIGGSCVLVEAGGTRLLVDAGLRPGDPALPPRDIDRALAGPVHAVVVTHAHTDHCGYVPALVERLPDLRIIATPETTQLMPRMWADSAKLMGERERLHRRWGGDSEALYQRDAVEAAVQRCEEVPCGLVRRIGDLTVELFPAGHILGAAGVVVRAGDQRVVITGDISGFRQETVDGYSIPDSAREADLLVMESTCCAEDHDSRETRVKDLVRAVEEVYTAGGRVLIPAFALGRAQELAMIMRRHLPHVPVRLDGMAADVTSSFEQMTQDRTSPLRILGDSVTRAQRPGDLDLFASGVVITTSGMLTGGPAVQWAARILPEPRSALFLSGYQDEESAGARLLRLVDEQAPHLSVNDHGVERNIPLRARVEMMRLSAHADKRGLLDIADEVGAHEIMLVHGLRHRQRDFAKVLGVRGHTTVATGEWGGA</sequence>
<dbReference type="Proteomes" id="UP000627984">
    <property type="component" value="Unassembled WGS sequence"/>
</dbReference>
<dbReference type="InterPro" id="IPR050698">
    <property type="entry name" value="MBL"/>
</dbReference>
<reference evidence="5" key="1">
    <citation type="journal article" date="2014" name="Int. J. Syst. Evol. Microbiol.">
        <title>Complete genome sequence of Corynebacterium casei LMG S-19264T (=DSM 44701T), isolated from a smear-ripened cheese.</title>
        <authorList>
            <consortium name="US DOE Joint Genome Institute (JGI-PGF)"/>
            <person name="Walter F."/>
            <person name="Albersmeier A."/>
            <person name="Kalinowski J."/>
            <person name="Ruckert C."/>
        </authorList>
    </citation>
    <scope>NUCLEOTIDE SEQUENCE</scope>
    <source>
        <strain evidence="5">JCM 3093</strain>
    </source>
</reference>
<evidence type="ECO:0000313" key="6">
    <source>
        <dbReference type="Proteomes" id="UP000627984"/>
    </source>
</evidence>
<feature type="region of interest" description="Disordered" evidence="2">
    <location>
        <begin position="175"/>
        <end position="200"/>
    </location>
</feature>
<evidence type="ECO:0008006" key="7">
    <source>
        <dbReference type="Google" id="ProtNLM"/>
    </source>
</evidence>
<dbReference type="PANTHER" id="PTHR11203">
    <property type="entry name" value="CLEAVAGE AND POLYADENYLATION SPECIFICITY FACTOR FAMILY MEMBER"/>
    <property type="match status" value="1"/>
</dbReference>
<dbReference type="CDD" id="cd16295">
    <property type="entry name" value="TTHA0252-CPSF-like_MBL-fold"/>
    <property type="match status" value="1"/>
</dbReference>
<dbReference type="SUPFAM" id="SSF56281">
    <property type="entry name" value="Metallo-hydrolase/oxidoreductase"/>
    <property type="match status" value="1"/>
</dbReference>
<dbReference type="InterPro" id="IPR022712">
    <property type="entry name" value="Beta_Casp"/>
</dbReference>
<organism evidence="5 6">
    <name type="scientific">Planomonospora parontospora</name>
    <dbReference type="NCBI Taxonomy" id="58119"/>
    <lineage>
        <taxon>Bacteria</taxon>
        <taxon>Bacillati</taxon>
        <taxon>Actinomycetota</taxon>
        <taxon>Actinomycetes</taxon>
        <taxon>Streptosporangiales</taxon>
        <taxon>Streptosporangiaceae</taxon>
        <taxon>Planomonospora</taxon>
    </lineage>
</organism>
<dbReference type="Gene3D" id="3.40.50.10890">
    <property type="match status" value="1"/>
</dbReference>